<feature type="coiled-coil region" evidence="2">
    <location>
        <begin position="11"/>
        <end position="38"/>
    </location>
</feature>
<protein>
    <submittedName>
        <fullName evidence="4">Recombinase family protein</fullName>
    </submittedName>
</protein>
<proteinExistence type="inferred from homology"/>
<dbReference type="AlphaFoldDB" id="A0A9X2A473"/>
<dbReference type="SMART" id="SM00857">
    <property type="entry name" value="Resolvase"/>
    <property type="match status" value="1"/>
</dbReference>
<dbReference type="InterPro" id="IPR036162">
    <property type="entry name" value="Resolvase-like_N_sf"/>
</dbReference>
<dbReference type="InterPro" id="IPR050639">
    <property type="entry name" value="SSR_resolvase"/>
</dbReference>
<dbReference type="GO" id="GO:0000150">
    <property type="term" value="F:DNA strand exchange activity"/>
    <property type="evidence" value="ECO:0007669"/>
    <property type="project" value="InterPro"/>
</dbReference>
<dbReference type="InterPro" id="IPR006119">
    <property type="entry name" value="Resolv_N"/>
</dbReference>
<dbReference type="CDD" id="cd00338">
    <property type="entry name" value="Ser_Recombinase"/>
    <property type="match status" value="1"/>
</dbReference>
<dbReference type="PROSITE" id="PS51736">
    <property type="entry name" value="RECOMBINASES_3"/>
    <property type="match status" value="1"/>
</dbReference>
<dbReference type="Gene3D" id="3.40.50.1390">
    <property type="entry name" value="Resolvase, N-terminal catalytic domain"/>
    <property type="match status" value="1"/>
</dbReference>
<evidence type="ECO:0000259" key="3">
    <source>
        <dbReference type="PROSITE" id="PS51736"/>
    </source>
</evidence>
<dbReference type="SUPFAM" id="SSF53041">
    <property type="entry name" value="Resolvase-like"/>
    <property type="match status" value="1"/>
</dbReference>
<dbReference type="EMBL" id="JAKRYL010000004">
    <property type="protein sequence ID" value="MCL7746597.1"/>
    <property type="molecule type" value="Genomic_DNA"/>
</dbReference>
<keyword evidence="2" id="KW-0175">Coiled coil</keyword>
<dbReference type="GO" id="GO:0003677">
    <property type="term" value="F:DNA binding"/>
    <property type="evidence" value="ECO:0007669"/>
    <property type="project" value="InterPro"/>
</dbReference>
<reference evidence="4" key="1">
    <citation type="submission" date="2022-02" db="EMBL/GenBank/DDBJ databases">
        <title>Halalkalibacter sp. nov. isolated from Lonar Lake, India.</title>
        <authorList>
            <person name="Joshi A."/>
            <person name="Thite S."/>
            <person name="Lodha T."/>
        </authorList>
    </citation>
    <scope>NUCLEOTIDE SEQUENCE</scope>
    <source>
        <strain evidence="4">MEB205</strain>
    </source>
</reference>
<accession>A0A9X2A473</accession>
<gene>
    <name evidence="4" type="ORF">MF646_05605</name>
</gene>
<feature type="domain" description="Resolvase/invertase-type recombinase catalytic" evidence="3">
    <location>
        <begin position="3"/>
        <end position="148"/>
    </location>
</feature>
<evidence type="ECO:0000256" key="2">
    <source>
        <dbReference type="SAM" id="Coils"/>
    </source>
</evidence>
<keyword evidence="5" id="KW-1185">Reference proteome</keyword>
<sequence>MSKAVIYCRVSTNNKEQISSLKRQARELEEIADRKGIQVIDIIEEKASGYDVDRGGILQVLDYFQTGKANILLIQDDTRLGRGHAKIALLHQIRKLSVRVLTIQADGELRLSEADEMVLEIVSIVEEFQRKLHNSKIKRGMKEAIKNGYRPERNIKNSVGAGRSKKEVPIEEIVRLRNMDLTFYDIAATLRGFGYDISKATVHRRYQEYQKVETKRSEQ</sequence>
<dbReference type="Pfam" id="PF00239">
    <property type="entry name" value="Resolvase"/>
    <property type="match status" value="1"/>
</dbReference>
<dbReference type="PANTHER" id="PTHR30461:SF26">
    <property type="entry name" value="RESOLVASE HOMOLOG YNEB"/>
    <property type="match status" value="1"/>
</dbReference>
<evidence type="ECO:0000313" key="4">
    <source>
        <dbReference type="EMBL" id="MCL7746597.1"/>
    </source>
</evidence>
<dbReference type="Proteomes" id="UP001139150">
    <property type="component" value="Unassembled WGS sequence"/>
</dbReference>
<evidence type="ECO:0000313" key="5">
    <source>
        <dbReference type="Proteomes" id="UP001139150"/>
    </source>
</evidence>
<comment type="caution">
    <text evidence="4">The sequence shown here is derived from an EMBL/GenBank/DDBJ whole genome shotgun (WGS) entry which is preliminary data.</text>
</comment>
<evidence type="ECO:0000256" key="1">
    <source>
        <dbReference type="ARBA" id="ARBA00009913"/>
    </source>
</evidence>
<name>A0A9X2A473_9BACI</name>
<dbReference type="PANTHER" id="PTHR30461">
    <property type="entry name" value="DNA-INVERTASE FROM LAMBDOID PROPHAGE"/>
    <property type="match status" value="1"/>
</dbReference>
<dbReference type="RefSeq" id="WP_250095509.1">
    <property type="nucleotide sequence ID" value="NZ_JAKRYL010000004.1"/>
</dbReference>
<organism evidence="4 5">
    <name type="scientific">Halalkalibacter alkaliphilus</name>
    <dbReference type="NCBI Taxonomy" id="2917993"/>
    <lineage>
        <taxon>Bacteria</taxon>
        <taxon>Bacillati</taxon>
        <taxon>Bacillota</taxon>
        <taxon>Bacilli</taxon>
        <taxon>Bacillales</taxon>
        <taxon>Bacillaceae</taxon>
        <taxon>Halalkalibacter</taxon>
    </lineage>
</organism>
<comment type="similarity">
    <text evidence="1">Belongs to the site-specific recombinase resolvase family.</text>
</comment>